<gene>
    <name evidence="2" type="ORF">RM539_16310</name>
</gene>
<dbReference type="EMBL" id="JAVRHK010000016">
    <property type="protein sequence ID" value="MDT0678147.1"/>
    <property type="molecule type" value="Genomic_DNA"/>
</dbReference>
<dbReference type="RefSeq" id="WP_311504484.1">
    <property type="nucleotide sequence ID" value="NZ_JAVRHK010000016.1"/>
</dbReference>
<comment type="caution">
    <text evidence="2">The sequence shown here is derived from an EMBL/GenBank/DDBJ whole genome shotgun (WGS) entry which is preliminary data.</text>
</comment>
<evidence type="ECO:0000256" key="1">
    <source>
        <dbReference type="SAM" id="Coils"/>
    </source>
</evidence>
<keyword evidence="1" id="KW-0175">Coiled coil</keyword>
<organism evidence="2 3">
    <name type="scientific">Autumnicola musiva</name>
    <dbReference type="NCBI Taxonomy" id="3075589"/>
    <lineage>
        <taxon>Bacteria</taxon>
        <taxon>Pseudomonadati</taxon>
        <taxon>Bacteroidota</taxon>
        <taxon>Flavobacteriia</taxon>
        <taxon>Flavobacteriales</taxon>
        <taxon>Flavobacteriaceae</taxon>
        <taxon>Autumnicola</taxon>
    </lineage>
</organism>
<evidence type="ECO:0000313" key="3">
    <source>
        <dbReference type="Proteomes" id="UP001262582"/>
    </source>
</evidence>
<feature type="coiled-coil region" evidence="1">
    <location>
        <begin position="269"/>
        <end position="319"/>
    </location>
</feature>
<sequence>MKNGIWLIISFLLLFNGMAGAQEMRILKGRVTDSIPVQDSLSGTYALYIPQSIDAGEVNPVIFVYDPKGRGALAAGLFRTVAEEQSYIIAASNSRYDEDSLQVNLTKALKLVGSVLRLIPVDTNLMYTAGLNEGAQVASAIPMVYDEVDGALAVGDAVVNPEYLEKGNKFIFSALVSEEDFQKGQLESFADVFENEDFPVELGYYNGDAEEWPDEGLISNAVSGFTLNAIAKGKRPANPELIERMFNSELDFAERLRRTRNYFASYKKLEQLEEKYEEYEKFEDILKNKKRDLRRTRAFRRQRREVRNLEEEEQLHRSDYIYFLENDLATANFENVGWWAYQIDELRRIQEEGSLAEVQMAHRLEGFLQNIIGQRYQVIAVSNLNIDTKIFTSVLRTVVDKQNPEAYLKIIELAGHDGDYDTALLYLEDLLKTGFDDMEALYNIPGILDLKLSPEYNQLIQKYLGSSKYYQAEVEEG</sequence>
<keyword evidence="3" id="KW-1185">Reference proteome</keyword>
<evidence type="ECO:0008006" key="4">
    <source>
        <dbReference type="Google" id="ProtNLM"/>
    </source>
</evidence>
<protein>
    <recommendedName>
        <fullName evidence="4">Alpha/beta hydrolase</fullName>
    </recommendedName>
</protein>
<proteinExistence type="predicted"/>
<evidence type="ECO:0000313" key="2">
    <source>
        <dbReference type="EMBL" id="MDT0678147.1"/>
    </source>
</evidence>
<dbReference type="Proteomes" id="UP001262582">
    <property type="component" value="Unassembled WGS sequence"/>
</dbReference>
<reference evidence="2 3" key="1">
    <citation type="submission" date="2023-09" db="EMBL/GenBank/DDBJ databases">
        <authorList>
            <person name="Rey-Velasco X."/>
        </authorList>
    </citation>
    <scope>NUCLEOTIDE SEQUENCE [LARGE SCALE GENOMIC DNA]</scope>
    <source>
        <strain evidence="2 3">F117</strain>
    </source>
</reference>
<name>A0ABU3D9D2_9FLAO</name>
<accession>A0ABU3D9D2</accession>